<dbReference type="RefSeq" id="WP_182857021.1">
    <property type="nucleotide sequence ID" value="NZ_WMLF01000333.1"/>
</dbReference>
<proteinExistence type="predicted"/>
<evidence type="ECO:0000313" key="1">
    <source>
        <dbReference type="EMBL" id="MBB1245723.1"/>
    </source>
</evidence>
<sequence length="61" mass="6981">MRATTVRRGDVIAIGGHDRRIIDVRTVHNGRQLRLHTGELLVIDLRGEYVVTRDHRTGVPR</sequence>
<evidence type="ECO:0000313" key="2">
    <source>
        <dbReference type="Proteomes" id="UP000766698"/>
    </source>
</evidence>
<dbReference type="Proteomes" id="UP000766698">
    <property type="component" value="Unassembled WGS sequence"/>
</dbReference>
<organism evidence="1 2">
    <name type="scientific">Streptomyces durbertensis</name>
    <dbReference type="NCBI Taxonomy" id="2448886"/>
    <lineage>
        <taxon>Bacteria</taxon>
        <taxon>Bacillati</taxon>
        <taxon>Actinomycetota</taxon>
        <taxon>Actinomycetes</taxon>
        <taxon>Kitasatosporales</taxon>
        <taxon>Streptomycetaceae</taxon>
        <taxon>Streptomyces</taxon>
    </lineage>
</organism>
<dbReference type="EMBL" id="WMLF01000333">
    <property type="protein sequence ID" value="MBB1245723.1"/>
    <property type="molecule type" value="Genomic_DNA"/>
</dbReference>
<reference evidence="2" key="1">
    <citation type="journal article" date="2020" name="Syst. Appl. Microbiol.">
        <title>Streptomyces alkaliterrae sp. nov., isolated from an alkaline soil, and emended descriptions of Streptomyces alkaliphilus, Streptomyces calidiresistens and Streptomyces durbertensis.</title>
        <authorList>
            <person name="Swiecimska M."/>
            <person name="Golinska P."/>
            <person name="Nouioui I."/>
            <person name="Wypij M."/>
            <person name="Rai M."/>
            <person name="Sangal V."/>
            <person name="Goodfellow M."/>
        </authorList>
    </citation>
    <scope>NUCLEOTIDE SEQUENCE [LARGE SCALE GENOMIC DNA]</scope>
    <source>
        <strain evidence="2">DSM 104538</strain>
    </source>
</reference>
<protein>
    <submittedName>
        <fullName evidence="1">Uncharacterized protein</fullName>
    </submittedName>
</protein>
<keyword evidence="2" id="KW-1185">Reference proteome</keyword>
<accession>A0ABR6EKD8</accession>
<name>A0ABR6EKD8_9ACTN</name>
<gene>
    <name evidence="1" type="ORF">GL263_19475</name>
</gene>
<comment type="caution">
    <text evidence="1">The sequence shown here is derived from an EMBL/GenBank/DDBJ whole genome shotgun (WGS) entry which is preliminary data.</text>
</comment>